<dbReference type="AlphaFoldDB" id="A0A1J1J6S3"/>
<sequence length="104" mass="12230">MVRHEKQQAVLDNLFIDITTDIHNLIPFYKLKRLILPINIILQRYFVLTFIKLVVSILDNMSPKRMKKNPKDELNAMKKILCDGAKNQMKVQNFNKALFGLNQM</sequence>
<organism evidence="2 3">
    <name type="scientific">Clunio marinus</name>
    <dbReference type="NCBI Taxonomy" id="568069"/>
    <lineage>
        <taxon>Eukaryota</taxon>
        <taxon>Metazoa</taxon>
        <taxon>Ecdysozoa</taxon>
        <taxon>Arthropoda</taxon>
        <taxon>Hexapoda</taxon>
        <taxon>Insecta</taxon>
        <taxon>Pterygota</taxon>
        <taxon>Neoptera</taxon>
        <taxon>Endopterygota</taxon>
        <taxon>Diptera</taxon>
        <taxon>Nematocera</taxon>
        <taxon>Chironomoidea</taxon>
        <taxon>Chironomidae</taxon>
        <taxon>Clunio</taxon>
    </lineage>
</organism>
<protein>
    <submittedName>
        <fullName evidence="2">CLUMA_CG021218, isoform A</fullName>
    </submittedName>
</protein>
<keyword evidence="1" id="KW-0812">Transmembrane</keyword>
<keyword evidence="1" id="KW-1133">Transmembrane helix</keyword>
<evidence type="ECO:0000313" key="3">
    <source>
        <dbReference type="Proteomes" id="UP000183832"/>
    </source>
</evidence>
<dbReference type="OrthoDB" id="10547057at2759"/>
<accession>A0A1J1J6S3</accession>
<gene>
    <name evidence="2" type="ORF">CLUMA_CG021218</name>
</gene>
<keyword evidence="3" id="KW-1185">Reference proteome</keyword>
<keyword evidence="1" id="KW-0472">Membrane</keyword>
<evidence type="ECO:0000313" key="2">
    <source>
        <dbReference type="EMBL" id="CRL08099.1"/>
    </source>
</evidence>
<evidence type="ECO:0000256" key="1">
    <source>
        <dbReference type="SAM" id="Phobius"/>
    </source>
</evidence>
<feature type="transmembrane region" description="Helical" evidence="1">
    <location>
        <begin position="34"/>
        <end position="58"/>
    </location>
</feature>
<dbReference type="EMBL" id="CVRI01000074">
    <property type="protein sequence ID" value="CRL08099.1"/>
    <property type="molecule type" value="Genomic_DNA"/>
</dbReference>
<dbReference type="Proteomes" id="UP000183832">
    <property type="component" value="Unassembled WGS sequence"/>
</dbReference>
<proteinExistence type="predicted"/>
<reference evidence="2 3" key="1">
    <citation type="submission" date="2015-04" db="EMBL/GenBank/DDBJ databases">
        <authorList>
            <person name="Syromyatnikov M.Y."/>
            <person name="Popov V.N."/>
        </authorList>
    </citation>
    <scope>NUCLEOTIDE SEQUENCE [LARGE SCALE GENOMIC DNA]</scope>
</reference>
<name>A0A1J1J6S3_9DIPT</name>